<name>A0A5A7R1Q7_STRAF</name>
<accession>A0A5A7R1Q7</accession>
<dbReference type="Proteomes" id="UP000325081">
    <property type="component" value="Unassembled WGS sequence"/>
</dbReference>
<protein>
    <submittedName>
        <fullName evidence="1">Alpha/beta-Hydrolases superfamily protein</fullName>
    </submittedName>
</protein>
<dbReference type="EMBL" id="BKCP01009848">
    <property type="protein sequence ID" value="GER51653.1"/>
    <property type="molecule type" value="Genomic_DNA"/>
</dbReference>
<dbReference type="AlphaFoldDB" id="A0A5A7R1Q7"/>
<evidence type="ECO:0000313" key="1">
    <source>
        <dbReference type="EMBL" id="GER51653.1"/>
    </source>
</evidence>
<reference evidence="2" key="1">
    <citation type="journal article" date="2019" name="Curr. Biol.">
        <title>Genome Sequence of Striga asiatica Provides Insight into the Evolution of Plant Parasitism.</title>
        <authorList>
            <person name="Yoshida S."/>
            <person name="Kim S."/>
            <person name="Wafula E.K."/>
            <person name="Tanskanen J."/>
            <person name="Kim Y.M."/>
            <person name="Honaas L."/>
            <person name="Yang Z."/>
            <person name="Spallek T."/>
            <person name="Conn C.E."/>
            <person name="Ichihashi Y."/>
            <person name="Cheong K."/>
            <person name="Cui S."/>
            <person name="Der J.P."/>
            <person name="Gundlach H."/>
            <person name="Jiao Y."/>
            <person name="Hori C."/>
            <person name="Ishida J.K."/>
            <person name="Kasahara H."/>
            <person name="Kiba T."/>
            <person name="Kim M.S."/>
            <person name="Koo N."/>
            <person name="Laohavisit A."/>
            <person name="Lee Y.H."/>
            <person name="Lumba S."/>
            <person name="McCourt P."/>
            <person name="Mortimer J.C."/>
            <person name="Mutuku J.M."/>
            <person name="Nomura T."/>
            <person name="Sasaki-Sekimoto Y."/>
            <person name="Seto Y."/>
            <person name="Wang Y."/>
            <person name="Wakatake T."/>
            <person name="Sakakibara H."/>
            <person name="Demura T."/>
            <person name="Yamaguchi S."/>
            <person name="Yoneyama K."/>
            <person name="Manabe R.I."/>
            <person name="Nelson D.C."/>
            <person name="Schulman A.H."/>
            <person name="Timko M.P."/>
            <person name="dePamphilis C.W."/>
            <person name="Choi D."/>
            <person name="Shirasu K."/>
        </authorList>
    </citation>
    <scope>NUCLEOTIDE SEQUENCE [LARGE SCALE GENOMIC DNA]</scope>
    <source>
        <strain evidence="2">cv. UVA1</strain>
    </source>
</reference>
<keyword evidence="1" id="KW-0378">Hydrolase</keyword>
<keyword evidence="2" id="KW-1185">Reference proteome</keyword>
<evidence type="ECO:0000313" key="2">
    <source>
        <dbReference type="Proteomes" id="UP000325081"/>
    </source>
</evidence>
<dbReference type="GO" id="GO:0016787">
    <property type="term" value="F:hydrolase activity"/>
    <property type="evidence" value="ECO:0007669"/>
    <property type="project" value="UniProtKB-KW"/>
</dbReference>
<gene>
    <name evidence="1" type="ORF">STAS_29062</name>
</gene>
<comment type="caution">
    <text evidence="1">The sequence shown here is derived from an EMBL/GenBank/DDBJ whole genome shotgun (WGS) entry which is preliminary data.</text>
</comment>
<organism evidence="1 2">
    <name type="scientific">Striga asiatica</name>
    <name type="common">Asiatic witchweed</name>
    <name type="synonym">Buchnera asiatica</name>
    <dbReference type="NCBI Taxonomy" id="4170"/>
    <lineage>
        <taxon>Eukaryota</taxon>
        <taxon>Viridiplantae</taxon>
        <taxon>Streptophyta</taxon>
        <taxon>Embryophyta</taxon>
        <taxon>Tracheophyta</taxon>
        <taxon>Spermatophyta</taxon>
        <taxon>Magnoliopsida</taxon>
        <taxon>eudicotyledons</taxon>
        <taxon>Gunneridae</taxon>
        <taxon>Pentapetalae</taxon>
        <taxon>asterids</taxon>
        <taxon>lamiids</taxon>
        <taxon>Lamiales</taxon>
        <taxon>Orobanchaceae</taxon>
        <taxon>Buchnereae</taxon>
        <taxon>Striga</taxon>
    </lineage>
</organism>
<proteinExistence type="predicted"/>
<sequence length="170" mass="19636">MLEIATRSSQRTEEHCRIPNRRYLTIQAEGKVKVASAPAPAASSLGKNPAASTWLGGLRVLLEVRERKKKRKEKRFCRWKLCSKGVFRERENWDIFSGHFSLLKSSKKLLTKKSDLKKVFPLFSMQLPSIDCRWRIHAPCLLLLISVLFSGMRTDLRCRAPTLRRRGLGW</sequence>